<name>A0A6G3T8V4_9ACTN</name>
<dbReference type="RefSeq" id="WP_164271607.1">
    <property type="nucleotide sequence ID" value="NZ_JAAGMQ010000176.1"/>
</dbReference>
<evidence type="ECO:0000313" key="1">
    <source>
        <dbReference type="EMBL" id="NEC32748.1"/>
    </source>
</evidence>
<dbReference type="AlphaFoldDB" id="A0A6G3T8V4"/>
<reference evidence="1 2" key="1">
    <citation type="submission" date="2020-01" db="EMBL/GenBank/DDBJ databases">
        <title>Insect and environment-associated Actinomycetes.</title>
        <authorList>
            <person name="Currrie C."/>
            <person name="Chevrette M."/>
            <person name="Carlson C."/>
            <person name="Stubbendieck R."/>
            <person name="Wendt-Pienkowski E."/>
        </authorList>
    </citation>
    <scope>NUCLEOTIDE SEQUENCE [LARGE SCALE GENOMIC DNA]</scope>
    <source>
        <strain evidence="1 2">SID7739</strain>
    </source>
</reference>
<organism evidence="1 2">
    <name type="scientific">Streptomyces rubrogriseus</name>
    <dbReference type="NCBI Taxonomy" id="194673"/>
    <lineage>
        <taxon>Bacteria</taxon>
        <taxon>Bacillati</taxon>
        <taxon>Actinomycetota</taxon>
        <taxon>Actinomycetes</taxon>
        <taxon>Kitasatosporales</taxon>
        <taxon>Streptomycetaceae</taxon>
        <taxon>Streptomyces</taxon>
        <taxon>Streptomyces violaceoruber group</taxon>
    </lineage>
</organism>
<sequence>MTQNRRHKLWIRAFQAATDMTYMAAHRRQLSWPTLAEVMEEHRTLTDFGIGVFDSDRLTVGRRRAELAAARLRLRREEGLVLDWAQWLRDNVMPVKTRSANSYGVKHLIEEATGVYMPNGVFIAAALIVGYPFRYDEPNVLFGMSQRDLTKLR</sequence>
<protein>
    <submittedName>
        <fullName evidence="1">Uncharacterized protein</fullName>
    </submittedName>
</protein>
<dbReference type="EMBL" id="JAAGMQ010000176">
    <property type="protein sequence ID" value="NEC32748.1"/>
    <property type="molecule type" value="Genomic_DNA"/>
</dbReference>
<comment type="caution">
    <text evidence="1">The sequence shown here is derived from an EMBL/GenBank/DDBJ whole genome shotgun (WGS) entry which is preliminary data.</text>
</comment>
<evidence type="ECO:0000313" key="2">
    <source>
        <dbReference type="Proteomes" id="UP000475666"/>
    </source>
</evidence>
<dbReference type="Proteomes" id="UP000475666">
    <property type="component" value="Unassembled WGS sequence"/>
</dbReference>
<proteinExistence type="predicted"/>
<gene>
    <name evidence="1" type="ORF">G3I66_06090</name>
</gene>
<accession>A0A6G3T8V4</accession>